<evidence type="ECO:0008006" key="3">
    <source>
        <dbReference type="Google" id="ProtNLM"/>
    </source>
</evidence>
<gene>
    <name evidence="1" type="ORF">MUN79_04300</name>
</gene>
<keyword evidence="2" id="KW-1185">Reference proteome</keyword>
<evidence type="ECO:0000313" key="2">
    <source>
        <dbReference type="Proteomes" id="UP000831796"/>
    </source>
</evidence>
<dbReference type="KEGG" id="hcu:MUN79_04300"/>
<dbReference type="Proteomes" id="UP000831796">
    <property type="component" value="Chromosome"/>
</dbReference>
<organism evidence="1 2">
    <name type="scientific">Hymenobacter cellulosilyticus</name>
    <dbReference type="NCBI Taxonomy" id="2932248"/>
    <lineage>
        <taxon>Bacteria</taxon>
        <taxon>Pseudomonadati</taxon>
        <taxon>Bacteroidota</taxon>
        <taxon>Cytophagia</taxon>
        <taxon>Cytophagales</taxon>
        <taxon>Hymenobacteraceae</taxon>
        <taxon>Hymenobacter</taxon>
    </lineage>
</organism>
<name>A0A8T9QCB2_9BACT</name>
<sequence length="135" mass="15284">MKKALGLLLAAVGLSACDNGYSTELGDNMTFAWQNSLDYTNLYIGNGTEPVIPGGCDSAKWNSRYVLTKGRYWRYADNNAWQLTSVPPDSLFYFVVDKKRYQGRQERDPAVQGPLTRAQQLDWEKRIPGPYQVPE</sequence>
<accession>A0A8T9QCB2</accession>
<protein>
    <recommendedName>
        <fullName evidence="3">Lipoprotein</fullName>
    </recommendedName>
</protein>
<dbReference type="EMBL" id="CP095046">
    <property type="protein sequence ID" value="UOQ73199.1"/>
    <property type="molecule type" value="Genomic_DNA"/>
</dbReference>
<proteinExistence type="predicted"/>
<dbReference type="AlphaFoldDB" id="A0A8T9QCB2"/>
<evidence type="ECO:0000313" key="1">
    <source>
        <dbReference type="EMBL" id="UOQ73199.1"/>
    </source>
</evidence>
<dbReference type="RefSeq" id="WP_244676553.1">
    <property type="nucleotide sequence ID" value="NZ_CP095046.1"/>
</dbReference>
<dbReference type="PROSITE" id="PS51257">
    <property type="entry name" value="PROKAR_LIPOPROTEIN"/>
    <property type="match status" value="1"/>
</dbReference>
<reference evidence="1" key="1">
    <citation type="submission" date="2022-04" db="EMBL/GenBank/DDBJ databases">
        <title>Hymenobacter sp. isolated from the air.</title>
        <authorList>
            <person name="Won M."/>
            <person name="Lee C.-M."/>
            <person name="Woen H.-Y."/>
            <person name="Kwon S.-W."/>
        </authorList>
    </citation>
    <scope>NUCLEOTIDE SEQUENCE</scope>
    <source>
        <strain evidence="1">5116S-3</strain>
    </source>
</reference>